<dbReference type="InterPro" id="IPR006311">
    <property type="entry name" value="TAT_signal"/>
</dbReference>
<evidence type="ECO:0000313" key="3">
    <source>
        <dbReference type="EMBL" id="EAR11412.1"/>
    </source>
</evidence>
<accession>A4B9W1</accession>
<dbReference type="EMBL" id="AAOE01000001">
    <property type="protein sequence ID" value="EAR11412.1"/>
    <property type="molecule type" value="Genomic_DNA"/>
</dbReference>
<keyword evidence="4" id="KW-1185">Reference proteome</keyword>
<reference evidence="3 4" key="1">
    <citation type="submission" date="2006-02" db="EMBL/GenBank/DDBJ databases">
        <authorList>
            <person name="Pinhassi J."/>
            <person name="Pedros-Alio C."/>
            <person name="Ferriera S."/>
            <person name="Johnson J."/>
            <person name="Kravitz S."/>
            <person name="Halpern A."/>
            <person name="Remington K."/>
            <person name="Beeson K."/>
            <person name="Tran B."/>
            <person name="Rogers Y.-H."/>
            <person name="Friedman R."/>
            <person name="Venter J.C."/>
        </authorList>
    </citation>
    <scope>NUCLEOTIDE SEQUENCE [LARGE SCALE GENOMIC DNA]</scope>
    <source>
        <strain evidence="3 4">MED297</strain>
    </source>
</reference>
<evidence type="ECO:0000256" key="2">
    <source>
        <dbReference type="PROSITE-ProRule" id="PRU10099"/>
    </source>
</evidence>
<dbReference type="GO" id="GO:0006520">
    <property type="term" value="P:amino acid metabolic process"/>
    <property type="evidence" value="ECO:0007669"/>
    <property type="project" value="InterPro"/>
</dbReference>
<organism evidence="3 4">
    <name type="scientific">Reinekea blandensis MED297</name>
    <dbReference type="NCBI Taxonomy" id="314283"/>
    <lineage>
        <taxon>Bacteria</taxon>
        <taxon>Pseudomonadati</taxon>
        <taxon>Pseudomonadota</taxon>
        <taxon>Gammaproteobacteria</taxon>
        <taxon>Oceanospirillales</taxon>
        <taxon>Saccharospirillaceae</taxon>
        <taxon>Reinekea</taxon>
    </lineage>
</organism>
<dbReference type="AlphaFoldDB" id="A4B9W1"/>
<evidence type="ECO:0000256" key="1">
    <source>
        <dbReference type="ARBA" id="ARBA00010518"/>
    </source>
</evidence>
<comment type="similarity">
    <text evidence="1">Belongs to the asparaginase 1 family.</text>
</comment>
<proteinExistence type="inferred from homology"/>
<sequence>MENDQHKPVEFHNLLNPAMSRRQIIKTGGTVSAAGFLAGTSALSQAVSQATTLMSFPAVPTSTADTVVLPEGYEYDVLVSWGDPILKGASKFDVENSAEDQLGQYGDNTDGMSLFHLTDKDGGVDEDRAILAANSEYINKKFMHTHGGENLTADDVRKEIAAHGVNVFEVKRNWFNKWKVVKNSDLNRRLHGNADEFVLTGPVAGHPLVQTDMDRTGTKVIGTLNNCGNGQTPWGTYLTCEENFNGYFGAPAGTAFSDEQKAYGLSETGFDYNWWPTEERFNLAKHPNEANRFGWIVEIDPYNPSSKAMKRTAMGRFKHENAALTLSKDGHAVAYMGDDERGEFIYKFISRDTYREGDRAHNMTLLENGTLYAAKFNDNGSGEWVELTYGKNGLTQANGFDSQEYILVYARLAARFVGATTMDRPEWVACHPSSPMVFCTLTNNKYRGVRDNQPLNAANPREENPFGHIIRWVPENRDHKASRFGWDLFAMAGNPETQSGAMAGSDNVSADNMFNSPDGLMFDNDGRLWIQTDGNYSNEGIFAGQGNNQMLVADPVSGHIRRFMVGPNGCEITGITFSNDQRTVFVGIQHPSNAWPNAEKDGVPRSSVIAIRREDGGIVGA</sequence>
<dbReference type="InterPro" id="IPR008557">
    <property type="entry name" value="PhoX"/>
</dbReference>
<dbReference type="HOGENOM" id="CLU_018570_2_0_6"/>
<comment type="caution">
    <text evidence="3">The sequence shown here is derived from an EMBL/GenBank/DDBJ whole genome shotgun (WGS) entry which is preliminary data.</text>
</comment>
<dbReference type="PANTHER" id="PTHR35399">
    <property type="entry name" value="SLR8030 PROTEIN"/>
    <property type="match status" value="1"/>
</dbReference>
<dbReference type="SUPFAM" id="SSF63829">
    <property type="entry name" value="Calcium-dependent phosphotriesterase"/>
    <property type="match status" value="1"/>
</dbReference>
<dbReference type="PROSITE" id="PS00144">
    <property type="entry name" value="ASN_GLN_ASE_1"/>
    <property type="match status" value="1"/>
</dbReference>
<dbReference type="Proteomes" id="UP000005953">
    <property type="component" value="Unassembled WGS sequence"/>
</dbReference>
<name>A4B9W1_9GAMM</name>
<dbReference type="PROSITE" id="PS51318">
    <property type="entry name" value="TAT"/>
    <property type="match status" value="1"/>
</dbReference>
<gene>
    <name evidence="3" type="ORF">MED297_21032</name>
</gene>
<protein>
    <submittedName>
        <fullName evidence="3">Predicted phosphatase</fullName>
    </submittedName>
</protein>
<dbReference type="Pfam" id="PF05787">
    <property type="entry name" value="PhoX"/>
    <property type="match status" value="1"/>
</dbReference>
<dbReference type="PANTHER" id="PTHR35399:SF2">
    <property type="entry name" value="DUF839 DOMAIN-CONTAINING PROTEIN"/>
    <property type="match status" value="1"/>
</dbReference>
<dbReference type="STRING" id="314283.MED297_21032"/>
<evidence type="ECO:0000313" key="4">
    <source>
        <dbReference type="Proteomes" id="UP000005953"/>
    </source>
</evidence>
<feature type="active site" evidence="2">
    <location>
        <position position="30"/>
    </location>
</feature>
<dbReference type="InterPro" id="IPR020827">
    <property type="entry name" value="Asparaginase/glutaminase_AS1"/>
</dbReference>